<dbReference type="CDD" id="cd10911">
    <property type="entry name" value="PIN_LabA"/>
    <property type="match status" value="1"/>
</dbReference>
<feature type="domain" description="NYN" evidence="1">
    <location>
        <begin position="10"/>
        <end position="156"/>
    </location>
</feature>
<dbReference type="EMBL" id="VSSQ01000092">
    <property type="protein sequence ID" value="MPL75895.1"/>
    <property type="molecule type" value="Genomic_DNA"/>
</dbReference>
<accession>A0A644UA87</accession>
<organism evidence="2">
    <name type="scientific">bioreactor metagenome</name>
    <dbReference type="NCBI Taxonomy" id="1076179"/>
    <lineage>
        <taxon>unclassified sequences</taxon>
        <taxon>metagenomes</taxon>
        <taxon>ecological metagenomes</taxon>
    </lineage>
</organism>
<dbReference type="InterPro" id="IPR021139">
    <property type="entry name" value="NYN"/>
</dbReference>
<sequence>MSIIKQKDQRVAILIDTQNLYHSAKNLYNAKVNFKNVLEEALAGRHLVRAIAYVIATEAGDETDFFEALTKIGIETKIKDLQVFFGGNKKGDWDVGLAIDAIRLAPKVDTIILATGDGDFEPLVEYLKNSTQVEVISFGKSTSSRLKEVSEDFVDMCENPEKFVISHKRAKHIAKKRFIKKNK</sequence>
<proteinExistence type="predicted"/>
<dbReference type="InterPro" id="IPR047140">
    <property type="entry name" value="LabA"/>
</dbReference>
<dbReference type="PANTHER" id="PTHR35458:SF8">
    <property type="entry name" value="SLR0650 PROTEIN"/>
    <property type="match status" value="1"/>
</dbReference>
<dbReference type="GO" id="GO:0004540">
    <property type="term" value="F:RNA nuclease activity"/>
    <property type="evidence" value="ECO:0007669"/>
    <property type="project" value="InterPro"/>
</dbReference>
<reference evidence="2" key="1">
    <citation type="submission" date="2019-08" db="EMBL/GenBank/DDBJ databases">
        <authorList>
            <person name="Kucharzyk K."/>
            <person name="Murdoch R.W."/>
            <person name="Higgins S."/>
            <person name="Loffler F."/>
        </authorList>
    </citation>
    <scope>NUCLEOTIDE SEQUENCE</scope>
</reference>
<protein>
    <recommendedName>
        <fullName evidence="1">NYN domain-containing protein</fullName>
    </recommendedName>
</protein>
<evidence type="ECO:0000313" key="2">
    <source>
        <dbReference type="EMBL" id="MPL75895.1"/>
    </source>
</evidence>
<dbReference type="Gene3D" id="3.40.50.1010">
    <property type="entry name" value="5'-nuclease"/>
    <property type="match status" value="1"/>
</dbReference>
<name>A0A644UA87_9ZZZZ</name>
<dbReference type="PANTHER" id="PTHR35458">
    <property type="entry name" value="SLR0755 PROTEIN"/>
    <property type="match status" value="1"/>
</dbReference>
<dbReference type="Pfam" id="PF01936">
    <property type="entry name" value="NYN"/>
    <property type="match status" value="1"/>
</dbReference>
<comment type="caution">
    <text evidence="2">The sequence shown here is derived from an EMBL/GenBank/DDBJ whole genome shotgun (WGS) entry which is preliminary data.</text>
</comment>
<dbReference type="AlphaFoldDB" id="A0A644UA87"/>
<gene>
    <name evidence="2" type="ORF">SDC9_21733</name>
</gene>
<evidence type="ECO:0000259" key="1">
    <source>
        <dbReference type="Pfam" id="PF01936"/>
    </source>
</evidence>